<name>A0ABR0RUA1_9EURO</name>
<feature type="region of interest" description="Disordered" evidence="10">
    <location>
        <begin position="1050"/>
        <end position="1078"/>
    </location>
</feature>
<feature type="compositionally biased region" description="Low complexity" evidence="10">
    <location>
        <begin position="1"/>
        <end position="22"/>
    </location>
</feature>
<evidence type="ECO:0000313" key="13">
    <source>
        <dbReference type="Proteomes" id="UP001334248"/>
    </source>
</evidence>
<keyword evidence="5" id="KW-0509">mRNA transport</keyword>
<evidence type="ECO:0000256" key="10">
    <source>
        <dbReference type="SAM" id="MobiDB-lite"/>
    </source>
</evidence>
<feature type="compositionally biased region" description="Low complexity" evidence="10">
    <location>
        <begin position="390"/>
        <end position="403"/>
    </location>
</feature>
<evidence type="ECO:0000256" key="5">
    <source>
        <dbReference type="ARBA" id="ARBA00022816"/>
    </source>
</evidence>
<dbReference type="PANTHER" id="PTHR23198:SF6">
    <property type="entry name" value="NUCLEAR PORE COMPLEX PROTEIN NUP98-NUP96"/>
    <property type="match status" value="1"/>
</dbReference>
<dbReference type="PANTHER" id="PTHR23198">
    <property type="entry name" value="NUCLEOPORIN"/>
    <property type="match status" value="1"/>
</dbReference>
<keyword evidence="13" id="KW-1185">Reference proteome</keyword>
<dbReference type="SUPFAM" id="SSF82215">
    <property type="entry name" value="C-terminal autoproteolytic domain of nucleoporin nup98"/>
    <property type="match status" value="1"/>
</dbReference>
<feature type="region of interest" description="Disordered" evidence="10">
    <location>
        <begin position="797"/>
        <end position="910"/>
    </location>
</feature>
<evidence type="ECO:0000256" key="7">
    <source>
        <dbReference type="ARBA" id="ARBA00023010"/>
    </source>
</evidence>
<dbReference type="PROSITE" id="PS51434">
    <property type="entry name" value="NUP_C"/>
    <property type="match status" value="1"/>
</dbReference>
<feature type="region of interest" description="Disordered" evidence="10">
    <location>
        <begin position="311"/>
        <end position="405"/>
    </location>
</feature>
<feature type="compositionally biased region" description="Polar residues" evidence="10">
    <location>
        <begin position="867"/>
        <end position="878"/>
    </location>
</feature>
<feature type="compositionally biased region" description="Acidic residues" evidence="10">
    <location>
        <begin position="1052"/>
        <end position="1063"/>
    </location>
</feature>
<dbReference type="Pfam" id="PF12110">
    <property type="entry name" value="Nup96"/>
    <property type="match status" value="1"/>
</dbReference>
<dbReference type="RefSeq" id="XP_064732266.1">
    <property type="nucleotide sequence ID" value="XM_064871886.1"/>
</dbReference>
<organism evidence="12 13">
    <name type="scientific">Knufia obscura</name>
    <dbReference type="NCBI Taxonomy" id="1635080"/>
    <lineage>
        <taxon>Eukaryota</taxon>
        <taxon>Fungi</taxon>
        <taxon>Dikarya</taxon>
        <taxon>Ascomycota</taxon>
        <taxon>Pezizomycotina</taxon>
        <taxon>Eurotiomycetes</taxon>
        <taxon>Chaetothyriomycetidae</taxon>
        <taxon>Chaetothyriales</taxon>
        <taxon>Trichomeriaceae</taxon>
        <taxon>Knufia</taxon>
    </lineage>
</organism>
<feature type="compositionally biased region" description="Basic and acidic residues" evidence="10">
    <location>
        <begin position="883"/>
        <end position="910"/>
    </location>
</feature>
<feature type="region of interest" description="Disordered" evidence="10">
    <location>
        <begin position="1"/>
        <end position="46"/>
    </location>
</feature>
<feature type="compositionally biased region" description="Gly residues" evidence="10">
    <location>
        <begin position="451"/>
        <end position="461"/>
    </location>
</feature>
<dbReference type="InterPro" id="IPR037665">
    <property type="entry name" value="Nucleoporin_S59-like"/>
</dbReference>
<dbReference type="Gene3D" id="3.30.1610.10">
    <property type="entry name" value="Peptidase S59, nucleoporin"/>
    <property type="match status" value="1"/>
</dbReference>
<feature type="compositionally biased region" description="Basic and acidic residues" evidence="10">
    <location>
        <begin position="1131"/>
        <end position="1141"/>
    </location>
</feature>
<evidence type="ECO:0000256" key="4">
    <source>
        <dbReference type="ARBA" id="ARBA00022813"/>
    </source>
</evidence>
<comment type="similarity">
    <text evidence="2">Belongs to the nucleoporin GLFG family.</text>
</comment>
<evidence type="ECO:0000256" key="2">
    <source>
        <dbReference type="ARBA" id="ARBA00008926"/>
    </source>
</evidence>
<gene>
    <name evidence="12" type="ORF">PMZ80_003457</name>
</gene>
<keyword evidence="9" id="KW-0539">Nucleus</keyword>
<dbReference type="InterPro" id="IPR025574">
    <property type="entry name" value="Nucleoporin_FG_rpt"/>
</dbReference>
<keyword evidence="8" id="KW-0906">Nuclear pore complex</keyword>
<feature type="compositionally biased region" description="Low complexity" evidence="10">
    <location>
        <begin position="622"/>
        <end position="633"/>
    </location>
</feature>
<feature type="compositionally biased region" description="Low complexity" evidence="10">
    <location>
        <begin position="30"/>
        <end position="46"/>
    </location>
</feature>
<dbReference type="Proteomes" id="UP001334248">
    <property type="component" value="Unassembled WGS sequence"/>
</dbReference>
<feature type="compositionally biased region" description="Polar residues" evidence="10">
    <location>
        <begin position="1064"/>
        <end position="1077"/>
    </location>
</feature>
<feature type="compositionally biased region" description="Polar residues" evidence="10">
    <location>
        <begin position="462"/>
        <end position="497"/>
    </location>
</feature>
<dbReference type="Pfam" id="PF13634">
    <property type="entry name" value="Nucleoporin_FG"/>
    <property type="match status" value="2"/>
</dbReference>
<dbReference type="GeneID" id="89996906"/>
<keyword evidence="3" id="KW-0813">Transport</keyword>
<reference evidence="12 13" key="1">
    <citation type="journal article" date="2023" name="Res Sq">
        <title>Genomic and morphological characterization of Knufia obscura isolated from the Mars 2020 spacecraft assembly facility.</title>
        <authorList>
            <person name="Chander A.M."/>
            <person name="Teixeira M.M."/>
            <person name="Singh N.K."/>
            <person name="Williams M.P."/>
            <person name="Parker C.W."/>
            <person name="Leo P."/>
            <person name="Stajich J.E."/>
            <person name="Torok T."/>
            <person name="Tighe S."/>
            <person name="Mason C.E."/>
            <person name="Venkateswaran K."/>
        </authorList>
    </citation>
    <scope>NUCLEOTIDE SEQUENCE [LARGE SCALE GENOMIC DNA]</scope>
    <source>
        <strain evidence="12 13">CCFEE 5817</strain>
    </source>
</reference>
<evidence type="ECO:0000256" key="6">
    <source>
        <dbReference type="ARBA" id="ARBA00022927"/>
    </source>
</evidence>
<feature type="region of interest" description="Disordered" evidence="10">
    <location>
        <begin position="430"/>
        <end position="666"/>
    </location>
</feature>
<dbReference type="InterPro" id="IPR007230">
    <property type="entry name" value="Nup98_auto-Pept-S59_dom"/>
</dbReference>
<feature type="compositionally biased region" description="Polar residues" evidence="10">
    <location>
        <begin position="706"/>
        <end position="719"/>
    </location>
</feature>
<feature type="compositionally biased region" description="Low complexity" evidence="10">
    <location>
        <begin position="595"/>
        <end position="606"/>
    </location>
</feature>
<feature type="compositionally biased region" description="Low complexity" evidence="10">
    <location>
        <begin position="529"/>
        <end position="547"/>
    </location>
</feature>
<evidence type="ECO:0000256" key="9">
    <source>
        <dbReference type="ARBA" id="ARBA00023242"/>
    </source>
</evidence>
<protein>
    <recommendedName>
        <fullName evidence="11">Peptidase S59 domain-containing protein</fullName>
    </recommendedName>
</protein>
<keyword evidence="6" id="KW-0653">Protein transport</keyword>
<feature type="region of interest" description="Disordered" evidence="10">
    <location>
        <begin position="1899"/>
        <end position="1938"/>
    </location>
</feature>
<feature type="compositionally biased region" description="Polar residues" evidence="10">
    <location>
        <begin position="813"/>
        <end position="826"/>
    </location>
</feature>
<feature type="compositionally biased region" description="Polar residues" evidence="10">
    <location>
        <begin position="360"/>
        <end position="373"/>
    </location>
</feature>
<feature type="region of interest" description="Disordered" evidence="10">
    <location>
        <begin position="192"/>
        <end position="215"/>
    </location>
</feature>
<feature type="compositionally biased region" description="Gly residues" evidence="10">
    <location>
        <begin position="580"/>
        <end position="594"/>
    </location>
</feature>
<dbReference type="InterPro" id="IPR021967">
    <property type="entry name" value="Nup98_C"/>
</dbReference>
<dbReference type="InterPro" id="IPR036903">
    <property type="entry name" value="Nup98_auto-Pept-S59_dom_sf"/>
</dbReference>
<feature type="region of interest" description="Disordered" evidence="10">
    <location>
        <begin position="1090"/>
        <end position="1189"/>
    </location>
</feature>
<feature type="compositionally biased region" description="Polar residues" evidence="10">
    <location>
        <begin position="840"/>
        <end position="851"/>
    </location>
</feature>
<feature type="compositionally biased region" description="Acidic residues" evidence="10">
    <location>
        <begin position="1142"/>
        <end position="1152"/>
    </location>
</feature>
<comment type="caution">
    <text evidence="12">The sequence shown here is derived from an EMBL/GenBank/DDBJ whole genome shotgun (WGS) entry which is preliminary data.</text>
</comment>
<dbReference type="Gene3D" id="1.10.10.2360">
    <property type="match status" value="1"/>
</dbReference>
<evidence type="ECO:0000256" key="8">
    <source>
        <dbReference type="ARBA" id="ARBA00023132"/>
    </source>
</evidence>
<evidence type="ECO:0000256" key="1">
    <source>
        <dbReference type="ARBA" id="ARBA00004567"/>
    </source>
</evidence>
<dbReference type="Gene3D" id="1.25.40.690">
    <property type="match status" value="1"/>
</dbReference>
<feature type="compositionally biased region" description="Pro residues" evidence="10">
    <location>
        <begin position="1154"/>
        <end position="1164"/>
    </location>
</feature>
<feature type="region of interest" description="Disordered" evidence="10">
    <location>
        <begin position="678"/>
        <end position="726"/>
    </location>
</feature>
<dbReference type="EMBL" id="JAVHJV010000003">
    <property type="protein sequence ID" value="KAK5944176.1"/>
    <property type="molecule type" value="Genomic_DNA"/>
</dbReference>
<evidence type="ECO:0000259" key="11">
    <source>
        <dbReference type="PROSITE" id="PS51434"/>
    </source>
</evidence>
<proteinExistence type="inferred from homology"/>
<evidence type="ECO:0000313" key="12">
    <source>
        <dbReference type="EMBL" id="KAK5944176.1"/>
    </source>
</evidence>
<evidence type="ECO:0000256" key="3">
    <source>
        <dbReference type="ARBA" id="ARBA00022448"/>
    </source>
</evidence>
<feature type="region of interest" description="Disordered" evidence="10">
    <location>
        <begin position="763"/>
        <end position="785"/>
    </location>
</feature>
<feature type="domain" description="Peptidase S59" evidence="11">
    <location>
        <begin position="906"/>
        <end position="1046"/>
    </location>
</feature>
<sequence length="1938" mass="205617">MAFGGSAGFSFGSNNNQNQSTGTGFGGFGNNNQTSGTGFGQSSSAFGSNNNTSTAFGGGGSGGTFGTSTGGTFGSNNNTGSSLFGNKPATSAFGSNTNTGSSLFGNNANNSNTASFGGSGGAFGGSSGTTFGGGTSSGGGFSGFGSNANNNTTSTFGSSQNKPLFGAGGTGTTSAFGSTNNAFGSGTALGQNAVAPAEGTNGPSFQPFTEKEPNGTTVNYQTITFMQPYQKYSLEELRLADYQHGRQFGNGQGGTGAFGQSNFGSTNTGSAFGGGSTGTSLFGAAATSAPAFGSNTATSGAFGSSTGTGNSLFGNQNNKPGGLFGAQQSSAPASNSLFGSASNTGTTGGTFGSFGSNNNQQQSGSLFGNTQNKPAGGLFGSTGTTTNATGFSFGQQNNSQQSGATTGGLFGAASNNTGTGGGLFGQNNNQQNTTGGSLFGNTANNNTQSGGMFGNKTGGAFGTSTSTPNQTGSLFGNTNNASAGGGLFSQNNNQQSSTGGGLFGGNNTSNQSGGLFGAQNKPAGGGLFGNTNTNTGGGLFNTSTNNNQGGGLFSGANNNTNQQQSSGSLFGNTQNKPAGGLFGSAGTSTGGGMFGNTSTNNNQQNGGLFGNSMNSGLLGASQNNQQQQNPNQQEVKHASLLDPNPYGQSSIWTGLPAPTDQNSKPVFTPLTATKKLEESKMKPLPSLRLNQSRYNTPPRRTGGYGLSNSTYGTPSSAASTPGAGPLSGSMYGSRGWSGGSFGRSFNRSASVQNLRSQYASDSDDIWKPNAFAPSQRNSGGSIKRLTIDRSIRSDLFTNPARMPALPAPRPATNGDSSTAPAQQTDGNPEPARKMSKRVSFDNNVQESSLNGETGALQRIEDSDPEPQMSTRNGPSGNGLQAVPEERESHQVSEKPVKPNTNEDSKDDGYWMKPSRQEISKMPKDRLQSFKGFQVGHRDYGFVTFDDPVNLRTVDLDNLYGNIVVIVNRSIAVYPDNVEKPARGTGLNVPSTLVLYNSWPRNRGKIVHETNGPRVDKHIRALQNTRDTEFIAYDRESAVWTFKVQHYTRYGLDDDDDDEEEESMMDQSELSLPPQSIDKSADASVMEVVVNSDSDDGDDTFAFKKSVPGQYGQQSIIPADEETETRSPVQEPHSDGSEHSAYSEDDMMSDDEQSPPMPGSLPPTNPFLFSPQKSPSKATAPGTPGKPLLDLEGDWAEQLQRTISPRKQNRDVLREAQSKMLLDKAFSPIKPKAAPQVNFRSSIDIMNSMFQPTKKSNKAAEPDFEFPYSKRSKTFHPDDEEMNEQDRQWHESFKPSFTNDGQIIYRTSKPKKYVNWKALPVVGNGKDVVVMGQHAGEKNFDLEAALASSDITLEKSIPAIRHRAIPFSQLGSTVNDKEVAEVYNLAHVLFDDYEDEFTHGLSSPLQKEFMHRIRKDRLTKFLANRVALSSLDAAGNDAIKEAVLRLTAHDIPGACELLKQGRNYRIMLLVAQLDGADQTFMDDVKHQIDAWREQKSLSEFDLDIRALYEICAGNVAVSQGRKGRSVPVEDRAETFAISTRYNLDWLQCFALGLFYGKQEKDNDEGVARIEDAVREYQGRCNRGEEPVKPAENDVMWSLLKLYASGEAEEVEVSSFPAALEGLTKPWNHSDLFTFYQTIKVNLDVNTDAAKADDLCETLASELSGQGDIASAIYALLHVSNVSTRQSQVQSFLDRFAGSLPGPDTATSDAGIQLWQRLTMDLKIPQSWIYMSKARFAASSTNNGGDNISELKYLVAAETWEDAHECLLKRVAPGFVVDEDWHTLMEMCGLFGDEPARKVSGWYDGGNVYLAFAQLMTGMIGKTDGSVIASLRKKLVTMGKTAKDLKGQKVQLGRLSQHELDEHVAIREMANALARLAGQGGNVGSLEEILELPVTQDVRDSLTMGMNGTGPASDKRKKVQGLGLQSQDDMEMDEGDGAAA</sequence>
<accession>A0ABR0RUA1</accession>
<dbReference type="Pfam" id="PF04096">
    <property type="entry name" value="Nucleoporin2"/>
    <property type="match status" value="1"/>
</dbReference>
<feature type="compositionally biased region" description="Acidic residues" evidence="10">
    <location>
        <begin position="1926"/>
        <end position="1938"/>
    </location>
</feature>
<comment type="subcellular location">
    <subcellularLocation>
        <location evidence="1">Nucleus</location>
        <location evidence="1">Nuclear pore complex</location>
    </subcellularLocation>
</comment>
<feature type="compositionally biased region" description="Polar residues" evidence="10">
    <location>
        <begin position="326"/>
        <end position="337"/>
    </location>
</feature>
<keyword evidence="7" id="KW-0811">Translocation</keyword>
<feature type="compositionally biased region" description="Polar residues" evidence="10">
    <location>
        <begin position="439"/>
        <end position="450"/>
    </location>
</feature>
<feature type="compositionally biased region" description="Low complexity" evidence="10">
    <location>
        <begin position="554"/>
        <end position="568"/>
    </location>
</feature>
<keyword evidence="4" id="KW-0068">Autocatalytic cleavage</keyword>